<reference evidence="7 8" key="1">
    <citation type="journal article" date="2018" name="G3 (Bethesda)">
        <title>Phylogenetic and Phylogenomic Definition of Rhizopus Species.</title>
        <authorList>
            <person name="Gryganskyi A.P."/>
            <person name="Golan J."/>
            <person name="Dolatabadi S."/>
            <person name="Mondo S."/>
            <person name="Robb S."/>
            <person name="Idnurm A."/>
            <person name="Muszewska A."/>
            <person name="Steczkiewicz K."/>
            <person name="Masonjones S."/>
            <person name="Liao H.L."/>
            <person name="Gajdeczka M.T."/>
            <person name="Anike F."/>
            <person name="Vuek A."/>
            <person name="Anishchenko I.M."/>
            <person name="Voigt K."/>
            <person name="de Hoog G.S."/>
            <person name="Smith M.E."/>
            <person name="Heitman J."/>
            <person name="Vilgalys R."/>
            <person name="Stajich J.E."/>
        </authorList>
    </citation>
    <scope>NUCLEOTIDE SEQUENCE [LARGE SCALE GENOMIC DNA]</scope>
    <source>
        <strain evidence="7 8">CBS 357.93</strain>
    </source>
</reference>
<feature type="signal peptide" evidence="5">
    <location>
        <begin position="1"/>
        <end position="18"/>
    </location>
</feature>
<dbReference type="InterPro" id="IPR015915">
    <property type="entry name" value="Kelch-typ_b-propeller"/>
</dbReference>
<dbReference type="Proteomes" id="UP000252139">
    <property type="component" value="Unassembled WGS sequence"/>
</dbReference>
<evidence type="ECO:0000256" key="5">
    <source>
        <dbReference type="SAM" id="SignalP"/>
    </source>
</evidence>
<protein>
    <recommendedName>
        <fullName evidence="6">Attractin/MKLN-like beta-propeller domain-containing protein</fullName>
    </recommendedName>
</protein>
<keyword evidence="5" id="KW-0732">Signal</keyword>
<keyword evidence="2" id="KW-0677">Repeat</keyword>
<keyword evidence="4" id="KW-0472">Membrane</keyword>
<evidence type="ECO:0000256" key="1">
    <source>
        <dbReference type="ARBA" id="ARBA00022441"/>
    </source>
</evidence>
<dbReference type="PANTHER" id="PTHR46093:SF18">
    <property type="entry name" value="FIBRONECTIN TYPE-III DOMAIN-CONTAINING PROTEIN"/>
    <property type="match status" value="1"/>
</dbReference>
<evidence type="ECO:0000256" key="3">
    <source>
        <dbReference type="SAM" id="MobiDB-lite"/>
    </source>
</evidence>
<feature type="compositionally biased region" description="Low complexity" evidence="3">
    <location>
        <begin position="403"/>
        <end position="420"/>
    </location>
</feature>
<evidence type="ECO:0000256" key="4">
    <source>
        <dbReference type="SAM" id="Phobius"/>
    </source>
</evidence>
<evidence type="ECO:0000256" key="2">
    <source>
        <dbReference type="ARBA" id="ARBA00022737"/>
    </source>
</evidence>
<evidence type="ECO:0000313" key="8">
    <source>
        <dbReference type="Proteomes" id="UP000252139"/>
    </source>
</evidence>
<comment type="caution">
    <text evidence="7">The sequence shown here is derived from an EMBL/GenBank/DDBJ whole genome shotgun (WGS) entry which is preliminary data.</text>
</comment>
<dbReference type="Pfam" id="PF24981">
    <property type="entry name" value="Beta-prop_ATRN-LZTR1"/>
    <property type="match status" value="1"/>
</dbReference>
<feature type="domain" description="Attractin/MKLN-like beta-propeller" evidence="6">
    <location>
        <begin position="74"/>
        <end position="367"/>
    </location>
</feature>
<name>A0A367JAT7_RHIAZ</name>
<dbReference type="STRING" id="86630.A0A367JAT7"/>
<dbReference type="PANTHER" id="PTHR46093">
    <property type="entry name" value="ACYL-COA-BINDING DOMAIN-CONTAINING PROTEIN 5"/>
    <property type="match status" value="1"/>
</dbReference>
<dbReference type="Gene3D" id="2.120.10.80">
    <property type="entry name" value="Kelch-type beta propeller"/>
    <property type="match status" value="2"/>
</dbReference>
<evidence type="ECO:0000313" key="7">
    <source>
        <dbReference type="EMBL" id="RCH87005.1"/>
    </source>
</evidence>
<proteinExistence type="predicted"/>
<keyword evidence="4" id="KW-0812">Transmembrane</keyword>
<keyword evidence="8" id="KW-1185">Reference proteome</keyword>
<evidence type="ECO:0000259" key="6">
    <source>
        <dbReference type="Pfam" id="PF24981"/>
    </source>
</evidence>
<dbReference type="InterPro" id="IPR056737">
    <property type="entry name" value="Beta-prop_ATRN-MKLN-like"/>
</dbReference>
<dbReference type="OrthoDB" id="2263777at2759"/>
<accession>A0A367JAT7</accession>
<keyword evidence="1" id="KW-0880">Kelch repeat</keyword>
<feature type="chain" id="PRO_5016661163" description="Attractin/MKLN-like beta-propeller domain-containing protein" evidence="5">
    <location>
        <begin position="19"/>
        <end position="522"/>
    </location>
</feature>
<dbReference type="AlphaFoldDB" id="A0A367JAT7"/>
<feature type="region of interest" description="Disordered" evidence="3">
    <location>
        <begin position="398"/>
        <end position="422"/>
    </location>
</feature>
<organism evidence="7 8">
    <name type="scientific">Rhizopus azygosporus</name>
    <name type="common">Rhizopus microsporus var. azygosporus</name>
    <dbReference type="NCBI Taxonomy" id="86630"/>
    <lineage>
        <taxon>Eukaryota</taxon>
        <taxon>Fungi</taxon>
        <taxon>Fungi incertae sedis</taxon>
        <taxon>Mucoromycota</taxon>
        <taxon>Mucoromycotina</taxon>
        <taxon>Mucoromycetes</taxon>
        <taxon>Mucorales</taxon>
        <taxon>Mucorineae</taxon>
        <taxon>Rhizopodaceae</taxon>
        <taxon>Rhizopus</taxon>
    </lineage>
</organism>
<keyword evidence="4" id="KW-1133">Transmembrane helix</keyword>
<dbReference type="EMBL" id="PJQL01001750">
    <property type="protein sequence ID" value="RCH87005.1"/>
    <property type="molecule type" value="Genomic_DNA"/>
</dbReference>
<dbReference type="SUPFAM" id="SSF117281">
    <property type="entry name" value="Kelch motif"/>
    <property type="match status" value="1"/>
</dbReference>
<feature type="transmembrane region" description="Helical" evidence="4">
    <location>
        <begin position="437"/>
        <end position="458"/>
    </location>
</feature>
<gene>
    <name evidence="7" type="ORF">CU097_005503</name>
</gene>
<sequence length="522" mass="57149">MQIVHILGLLAISASVKATVLNSRVLSSCGYISNKIYCYGGDISNVVNVFRPEGRLYVLDIGQMYGQQSSTFNNKWNEVIASNDFNIEVRRAPESIFFPEQNQIVIVGGFSSNTPFTNQTIAYDTVSNTWKSLPAYSEPDRPRRQIYFATTVNLMSATNDTAAFYGGYESLPSTTVPMISSTGQNITNINNGTSIRGFDSLTVFNITSQTWSYFSPQKVFPDPDFYPNSQSATFNPRTGKIYYFGGSYYLHSNYGPIRFPLSKTYIFNTIQGTWSLQPLAAVVGSSVPSDRIYHTTTLLPNSDHILLYGGTNDGRIGLTDFCYTLDLTTYEWTNQVNVTVPTSVSESGVRYGHSAVLVNTTLFILFGSDINGNGSPNLLTFDISNVSNIQYTPTYPLLPATAGNPGNPSSNNNNNNNNNNTITSVPASAELSGGAKAGIAIGCVLGVAAIAGTIFFFMRRKRGTKGGEEVMQVDWDKIENQYREVQAPPIYTTHAPSTNEVVRQTPDVFLSEPMKGISPSAH</sequence>